<accession>A0ACC0JB48</accession>
<evidence type="ECO:0000313" key="2">
    <source>
        <dbReference type="Proteomes" id="UP001064048"/>
    </source>
</evidence>
<dbReference type="EMBL" id="CM046113">
    <property type="protein sequence ID" value="KAI8421244.1"/>
    <property type="molecule type" value="Genomic_DNA"/>
</dbReference>
<keyword evidence="2" id="KW-1185">Reference proteome</keyword>
<sequence length="2344" mass="260935">MSKVLTKNEELGTTRRICRGESCREVSVFEERTSQFMVENTPAQCSPPNLSSLSSLTIDEEVKPSQLDAKLSEESSKIDLEESSHAPQALPARTLVSEPLRAKEAWDALSSAYEDKGLGRRISLERKLYRYCLDDFDFNIETYINAVMSTVQDLADIGKIMEDASIAAILLGGLSAQYAPLVMALENSNIDITVDLIKTKLLNELNKPAIDNPGDVILHGSICGGLYSLDCTVNPTTQLSAFETHSDVSSFKLWHRRLGHLCRIGMDQLRKGHAVGVDYSEVDKEPCIPCIEAEVKNKFRIFQSTVERETGAKIKILKSDNGKEYVNAEFSRYLQNEGIQHQTTVPYSPQQNSIAERTNRSILEKVRSMLSDSSLSPAYWQDAAEMAVYLKNRSPHRALNGKTAYEKWYAKIPNLSHLRVFGCRAFIHVPECNRKKLDMKASEHIFVGYSEDPRSYFFRDIRYPRRLVKSRDVTFFECDFQDLKVKTTCKSDNNLTESAVVPLLLSSQVNSSNSSDSRTPVTSAVIENEQIQPDIVDIISEDVQSDINVVGQWHNAVTPNVSVQPVIASSSEETESDTDSVEPRYNLRPRKPNSAANCVCMQTSSPQLMDEPTTYTQALNAEDSDKWYQAMQDEYQSLLEKQTWVLVDRPDKKVIPCKWIYKLKKNAHGDVIKYKARLVAKGFNQVYGIDYLETFSPVVRNSSLRMLFALAAEEGMKMHHLDVDTAFLNGILEEEVYMSQPEGFIKPGQEDKVCLLKRSLYGLKQASRAWKDGGCLIGYADADWANCPMDRRSYTEFYFSMAGGAISWESKKQTTIALLSSEAEYMSLSSAGREAEFLRRLMCELTGTQTPGDTCQVYFTEDTPAILSKAGSNSNLSALSIESAAPASDSSGLSDHGDLLRECIQKGIDKVVKNKGAPSDVSPINTYADRDEFCRSLPPYLRASTETVKMSHEFNRNVRDSRSASSERGACVESSPPPPLPPKDTRNAAPPRPPPHEAQGRRHESRLPVKLQRNSRDKPQPAPAAPRDSSSSLSLDSFGSTDREIFEETVQAGLSSVNPRANYNLDKAHSVERPTEHTRHPRNHKSLDRSDKINQHRPKIKDPDPEFEKNIASGVYNVKNSNRIRKLEQDYTSHSLTRSPYSYHGEGSGIPSRFRAHSSRYYDDGPPSLPARIDEPRRQLERSNSLSSLSNDSFGSTDKEVFERCVRMGMSKAQKKQEKLRVRSDDRLEARDHRSRRKKDAKSQGALDKMVGEDSRDRAILEEVIARGAGGNTSKNAAAPPPGRAPAGGANTNTPGSDAAHTLTHTHTHTHSTDTSEINRSNECLAPRSTNTTIDSEVKDELDRSNESYADVLDGSWSDDAVKNYDAGTLTRRKLEWTDIKYTEKHEESRHDTWNDNTCPDDVTFPTISGSVHMVSSLRSEIADPALALPDLLEKSETVMSCSRPDLTNKLEDPTISDLHITESNLVNDVLLDNIPEPSFTSLVDDGEQKFDSLMASAIEKEAARLAAQLKSSAYAMENSVTSLTSLDLDNVKPPSHLGSLLSLSASGQWDDSQSKRTQKPRKKSLPVAMMVKRALTNSMHQGSSEHLDSNPVSFLDNVKPPSEMENIDLESSMISVCSIVSEVADREKTPVVFDFRQPIQDFPLCHNFNMLDLDKVNPPSLFDEMAESTVEIEQTTAHQLYDDTSNTLNVVTDIPSGSENCTPLPSDVSSVESTPKRQRDPKYLTPKEKRSAAKDRYQTYTIIDPSSESDVVLQVESEEFVTWTKSESDRSDEYVTANSEAKSKRKMSAKQRRLEDRARYQTQTVNIHSIIQETKTVDPQIESLKQRLAAKKTIRQKRLEDAERFRTRTLSEDIPPSPTFVTKDANFENVETTTGYDSLSSNELSHQQIIDERQDDVFRETDSGHTEDDFELNSTQMQTYTKSFRNYLPVIESPAAVDICVVNNLKNIEMTASYRRALESDKLQNPSSSDFASYEGDSNSDKVQSDSEEDEPPRPKPKITKPERRDDSLDSNDSHEKEEAKTIRGRKKAAYVSPYRRSVPPAKKPTPTSKAPVKPPAKPLATPKAQTSAKASSKPPTASKPPSANTSPKKTLNKSPSKTAQQKTVAIPLVAGKPLPLERQGTFTKEESSVPAKDLPVPDKKPAVSRYAKTPPKSAANNTSPSRLPQLNRYTRPPLKKSGSGDKPPPKNTKPTMRNSASNHSLHSNDSAKTVTLASRGSRQGSTSSVNSVQSSKISAKDVESKIANLWKKVEQSKKVTAKPDKRVWIESDKTETPKLIRSSTFEGQPKQTVPTAPKQKTAIGIKVSQIPSLRPKSTPSKISAPTVKKPALSRVFTRKPANGQAT</sequence>
<evidence type="ECO:0000313" key="1">
    <source>
        <dbReference type="EMBL" id="KAI8421244.1"/>
    </source>
</evidence>
<reference evidence="1 2" key="1">
    <citation type="journal article" date="2022" name="Genome Biol. Evol.">
        <title>The Spruce Budworm Genome: Reconstructing the Evolutionary History of Antifreeze Proteins.</title>
        <authorList>
            <person name="Beliveau C."/>
            <person name="Gagne P."/>
            <person name="Picq S."/>
            <person name="Vernygora O."/>
            <person name="Keeling C.I."/>
            <person name="Pinkney K."/>
            <person name="Doucet D."/>
            <person name="Wen F."/>
            <person name="Johnston J.S."/>
            <person name="Maaroufi H."/>
            <person name="Boyle B."/>
            <person name="Laroche J."/>
            <person name="Dewar K."/>
            <person name="Juretic N."/>
            <person name="Blackburn G."/>
            <person name="Nisole A."/>
            <person name="Brunet B."/>
            <person name="Brandao M."/>
            <person name="Lumley L."/>
            <person name="Duan J."/>
            <person name="Quan G."/>
            <person name="Lucarotti C.J."/>
            <person name="Roe A.D."/>
            <person name="Sperling F.A.H."/>
            <person name="Levesque R.C."/>
            <person name="Cusson M."/>
        </authorList>
    </citation>
    <scope>NUCLEOTIDE SEQUENCE [LARGE SCALE GENOMIC DNA]</scope>
    <source>
        <strain evidence="1">Glfc:IPQL:Cfum</strain>
    </source>
</reference>
<dbReference type="Proteomes" id="UP001064048">
    <property type="component" value="Chromosome 13"/>
</dbReference>
<protein>
    <submittedName>
        <fullName evidence="1">Uncharacterized protein</fullName>
    </submittedName>
</protein>
<organism evidence="1 2">
    <name type="scientific">Choristoneura fumiferana</name>
    <name type="common">Spruce budworm moth</name>
    <name type="synonym">Archips fumiferana</name>
    <dbReference type="NCBI Taxonomy" id="7141"/>
    <lineage>
        <taxon>Eukaryota</taxon>
        <taxon>Metazoa</taxon>
        <taxon>Ecdysozoa</taxon>
        <taxon>Arthropoda</taxon>
        <taxon>Hexapoda</taxon>
        <taxon>Insecta</taxon>
        <taxon>Pterygota</taxon>
        <taxon>Neoptera</taxon>
        <taxon>Endopterygota</taxon>
        <taxon>Lepidoptera</taxon>
        <taxon>Glossata</taxon>
        <taxon>Ditrysia</taxon>
        <taxon>Tortricoidea</taxon>
        <taxon>Tortricidae</taxon>
        <taxon>Tortricinae</taxon>
        <taxon>Choristoneura</taxon>
    </lineage>
</organism>
<name>A0ACC0JB48_CHOFU</name>
<gene>
    <name evidence="1" type="ORF">MSG28_008301</name>
</gene>
<comment type="caution">
    <text evidence="1">The sequence shown here is derived from an EMBL/GenBank/DDBJ whole genome shotgun (WGS) entry which is preliminary data.</text>
</comment>
<proteinExistence type="predicted"/>